<dbReference type="GO" id="GO:0000184">
    <property type="term" value="P:nuclear-transcribed mRNA catabolic process, nonsense-mediated decay"/>
    <property type="evidence" value="ECO:0007669"/>
    <property type="project" value="InterPro"/>
</dbReference>
<dbReference type="GO" id="GO:0003729">
    <property type="term" value="F:mRNA binding"/>
    <property type="evidence" value="ECO:0007669"/>
    <property type="project" value="TreeGrafter"/>
</dbReference>
<evidence type="ECO:0000313" key="2">
    <source>
        <dbReference type="Proteomes" id="UP000236630"/>
    </source>
</evidence>
<gene>
    <name evidence="1" type="ORF">CUMW_261110</name>
</gene>
<name>A0A2H5QTU6_CITUN</name>
<comment type="caution">
    <text evidence="1">The sequence shown here is derived from an EMBL/GenBank/DDBJ whole genome shotgun (WGS) entry which is preliminary data.</text>
</comment>
<dbReference type="PANTHER" id="PTHR13112">
    <property type="entry name" value="UPF3 REGULATOR OF NONSENSE TRANSCRIPTS-LIKE PROTEIN"/>
    <property type="match status" value="1"/>
</dbReference>
<dbReference type="InterPro" id="IPR039722">
    <property type="entry name" value="Upf3"/>
</dbReference>
<reference evidence="1 2" key="1">
    <citation type="journal article" date="2017" name="Front. Genet.">
        <title>Draft sequencing of the heterozygous diploid genome of Satsuma (Citrus unshiu Marc.) using a hybrid assembly approach.</title>
        <authorList>
            <person name="Shimizu T."/>
            <person name="Tanizawa Y."/>
            <person name="Mochizuki T."/>
            <person name="Nagasaki H."/>
            <person name="Yoshioka T."/>
            <person name="Toyoda A."/>
            <person name="Fujiyama A."/>
            <person name="Kaminuma E."/>
            <person name="Nakamura Y."/>
        </authorList>
    </citation>
    <scope>NUCLEOTIDE SEQUENCE [LARGE SCALE GENOMIC DNA]</scope>
    <source>
        <strain evidence="2">cv. Miyagawa wase</strain>
    </source>
</reference>
<dbReference type="GO" id="GO:0005730">
    <property type="term" value="C:nucleolus"/>
    <property type="evidence" value="ECO:0007669"/>
    <property type="project" value="TreeGrafter"/>
</dbReference>
<evidence type="ECO:0000313" key="1">
    <source>
        <dbReference type="EMBL" id="GAY68048.1"/>
    </source>
</evidence>
<dbReference type="Proteomes" id="UP000236630">
    <property type="component" value="Unassembled WGS sequence"/>
</dbReference>
<dbReference type="STRING" id="55188.A0A2H5QTU6"/>
<protein>
    <submittedName>
        <fullName evidence="1">Uncharacterized protein</fullName>
    </submittedName>
</protein>
<organism evidence="1 2">
    <name type="scientific">Citrus unshiu</name>
    <name type="common">Satsuma mandarin</name>
    <name type="synonym">Citrus nobilis var. unshiu</name>
    <dbReference type="NCBI Taxonomy" id="55188"/>
    <lineage>
        <taxon>Eukaryota</taxon>
        <taxon>Viridiplantae</taxon>
        <taxon>Streptophyta</taxon>
        <taxon>Embryophyta</taxon>
        <taxon>Tracheophyta</taxon>
        <taxon>Spermatophyta</taxon>
        <taxon>Magnoliopsida</taxon>
        <taxon>eudicotyledons</taxon>
        <taxon>Gunneridae</taxon>
        <taxon>Pentapetalae</taxon>
        <taxon>rosids</taxon>
        <taxon>malvids</taxon>
        <taxon>Sapindales</taxon>
        <taxon>Rutaceae</taxon>
        <taxon>Aurantioideae</taxon>
        <taxon>Citrus</taxon>
    </lineage>
</organism>
<accession>A0A2H5QTU6</accession>
<sequence length="88" mass="9826">SEQIECNEMTEPLQRTKVVICHLPLSLSQNDLLALFHDHFNDGAQFKAIVEYVPSQRVPKPCSRKGSLEGTIFKELINSGTATEINAQ</sequence>
<dbReference type="GO" id="GO:0005737">
    <property type="term" value="C:cytoplasm"/>
    <property type="evidence" value="ECO:0007669"/>
    <property type="project" value="TreeGrafter"/>
</dbReference>
<feature type="non-terminal residue" evidence="1">
    <location>
        <position position="88"/>
    </location>
</feature>
<keyword evidence="2" id="KW-1185">Reference proteome</keyword>
<dbReference type="GO" id="GO:0045727">
    <property type="term" value="P:positive regulation of translation"/>
    <property type="evidence" value="ECO:0007669"/>
    <property type="project" value="TreeGrafter"/>
</dbReference>
<feature type="non-terminal residue" evidence="1">
    <location>
        <position position="1"/>
    </location>
</feature>
<dbReference type="AlphaFoldDB" id="A0A2H5QTU6"/>
<proteinExistence type="predicted"/>
<dbReference type="PANTHER" id="PTHR13112:SF5">
    <property type="entry name" value="REGULATOR OF NONSENSE TRANSCRIPTS UPF3"/>
    <property type="match status" value="1"/>
</dbReference>
<dbReference type="EMBL" id="BDQV01000802">
    <property type="protein sequence ID" value="GAY68048.1"/>
    <property type="molecule type" value="Genomic_DNA"/>
</dbReference>